<gene>
    <name evidence="1" type="ORF">FRACYDRAFT_267163</name>
</gene>
<accession>A0A1E7FVG6</accession>
<name>A0A1E7FVG6_9STRA</name>
<dbReference type="AlphaFoldDB" id="A0A1E7FVG6"/>
<evidence type="ECO:0000313" key="1">
    <source>
        <dbReference type="EMBL" id="OEU22117.1"/>
    </source>
</evidence>
<dbReference type="InParanoid" id="A0A1E7FVG6"/>
<organism evidence="1 2">
    <name type="scientific">Fragilariopsis cylindrus CCMP1102</name>
    <dbReference type="NCBI Taxonomy" id="635003"/>
    <lineage>
        <taxon>Eukaryota</taxon>
        <taxon>Sar</taxon>
        <taxon>Stramenopiles</taxon>
        <taxon>Ochrophyta</taxon>
        <taxon>Bacillariophyta</taxon>
        <taxon>Bacillariophyceae</taxon>
        <taxon>Bacillariophycidae</taxon>
        <taxon>Bacillariales</taxon>
        <taxon>Bacillariaceae</taxon>
        <taxon>Fragilariopsis</taxon>
    </lineage>
</organism>
<reference evidence="1 2" key="1">
    <citation type="submission" date="2016-09" db="EMBL/GenBank/DDBJ databases">
        <title>Extensive genetic diversity and differential bi-allelic expression allows diatom success in the polar Southern Ocean.</title>
        <authorList>
            <consortium name="DOE Joint Genome Institute"/>
            <person name="Mock T."/>
            <person name="Otillar R.P."/>
            <person name="Strauss J."/>
            <person name="Dupont C."/>
            <person name="Frickenhaus S."/>
            <person name="Maumus F."/>
            <person name="Mcmullan M."/>
            <person name="Sanges R."/>
            <person name="Schmutz J."/>
            <person name="Toseland A."/>
            <person name="Valas R."/>
            <person name="Veluchamy A."/>
            <person name="Ward B.J."/>
            <person name="Allen A."/>
            <person name="Barry K."/>
            <person name="Falciatore A."/>
            <person name="Ferrante M."/>
            <person name="Fortunato A.E."/>
            <person name="Gloeckner G."/>
            <person name="Gruber A."/>
            <person name="Hipkin R."/>
            <person name="Janech M."/>
            <person name="Kroth P."/>
            <person name="Leese F."/>
            <person name="Lindquist E."/>
            <person name="Lyon B.R."/>
            <person name="Martin J."/>
            <person name="Mayer C."/>
            <person name="Parker M."/>
            <person name="Quesneville H."/>
            <person name="Raymond J."/>
            <person name="Uhlig C."/>
            <person name="Valentin K.U."/>
            <person name="Worden A.Z."/>
            <person name="Armbrust E.V."/>
            <person name="Bowler C."/>
            <person name="Green B."/>
            <person name="Moulton V."/>
            <person name="Van Oosterhout C."/>
            <person name="Grigoriev I."/>
        </authorList>
    </citation>
    <scope>NUCLEOTIDE SEQUENCE [LARGE SCALE GENOMIC DNA]</scope>
    <source>
        <strain evidence="1 2">CCMP1102</strain>
    </source>
</reference>
<dbReference type="EMBL" id="KV784353">
    <property type="protein sequence ID" value="OEU22117.1"/>
    <property type="molecule type" value="Genomic_DNA"/>
</dbReference>
<protein>
    <submittedName>
        <fullName evidence="1">Uncharacterized protein</fullName>
    </submittedName>
</protein>
<dbReference type="Proteomes" id="UP000095751">
    <property type="component" value="Unassembled WGS sequence"/>
</dbReference>
<keyword evidence="2" id="KW-1185">Reference proteome</keyword>
<proteinExistence type="predicted"/>
<sequence length="427" mass="43970">MIDCYDRCILLLQYSTQFVDKIAECLEDQKEQQNKIGLASSSVGVLSGVLGIAAAASILTPAGPPLLIASLFFGGSASTVQTGTEAMNYFSEPRKLSDRIIALHGMSLSILRVTSTLRDAMLRDHIRPQVYEVDETSIQTQMKDSLQKNKTAVIAGSNLGRSITLGGLAGAEVGAASAVVAGAAATEVTVVGGSVAAGASAAAGASVTGTTAAAGAGAAGARSATALSRAGTAAARTVRFARFAGGALSAAVLVMEANAIQSTLRSMNEGSPCDKADTLRRVKIEIGDFPSTNELDDECQAYLAALASHPPQPPTAEVSALSEDSNINQLPEATCQEFATGQDLQLCAPGTLIVDRVDNLGTPTTEGRPPAAVPISNSSFLGGSSLIQRIRSRQEERRSLAASTAEDVIAVAMEDGQPEESNFNLVL</sequence>
<evidence type="ECO:0000313" key="2">
    <source>
        <dbReference type="Proteomes" id="UP000095751"/>
    </source>
</evidence>
<dbReference type="OrthoDB" id="49496at2759"/>
<dbReference type="KEGG" id="fcy:FRACYDRAFT_267163"/>